<dbReference type="InterPro" id="IPR036513">
    <property type="entry name" value="STAS_dom_sf"/>
</dbReference>
<evidence type="ECO:0000313" key="2">
    <source>
        <dbReference type="EMBL" id="AJG21206.1"/>
    </source>
</evidence>
<evidence type="ECO:0000259" key="1">
    <source>
        <dbReference type="PROSITE" id="PS50801"/>
    </source>
</evidence>
<dbReference type="PROSITE" id="PS50801">
    <property type="entry name" value="STAS"/>
    <property type="match status" value="1"/>
</dbReference>
<proteinExistence type="predicted"/>
<dbReference type="RefSeq" id="WP_043350242.1">
    <property type="nucleotide sequence ID" value="NZ_CP010536.1"/>
</dbReference>
<dbReference type="Gene3D" id="3.30.750.24">
    <property type="entry name" value="STAS domain"/>
    <property type="match status" value="1"/>
</dbReference>
<gene>
    <name evidence="2" type="ORF">RR42_m3847</name>
</gene>
<dbReference type="Proteomes" id="UP000031843">
    <property type="component" value="Chromosome main"/>
</dbReference>
<reference evidence="2 3" key="1">
    <citation type="journal article" date="2015" name="Genome Announc.">
        <title>Complete Genome Sequence of Cupriavidus basilensis 4G11, Isolated from the Oak Ridge Field Research Center Site.</title>
        <authorList>
            <person name="Ray J."/>
            <person name="Waters R.J."/>
            <person name="Skerker J.M."/>
            <person name="Kuehl J.V."/>
            <person name="Price M.N."/>
            <person name="Huang J."/>
            <person name="Chakraborty R."/>
            <person name="Arkin A.P."/>
            <person name="Deutschbauer A."/>
        </authorList>
    </citation>
    <scope>NUCLEOTIDE SEQUENCE [LARGE SCALE GENOMIC DNA]</scope>
    <source>
        <strain evidence="2">4G11</strain>
    </source>
</reference>
<dbReference type="KEGG" id="cbw:RR42_m3847"/>
<dbReference type="AlphaFoldDB" id="A0A0C4YKQ9"/>
<dbReference type="EMBL" id="CP010536">
    <property type="protein sequence ID" value="AJG21206.1"/>
    <property type="molecule type" value="Genomic_DNA"/>
</dbReference>
<dbReference type="STRING" id="68895.RR42_m3847"/>
<accession>A0A0C4YKQ9</accession>
<feature type="domain" description="STAS" evidence="1">
    <location>
        <begin position="1"/>
        <end position="83"/>
    </location>
</feature>
<dbReference type="Pfam" id="PF13466">
    <property type="entry name" value="STAS_2"/>
    <property type="match status" value="1"/>
</dbReference>
<sequence>MLSLDTSLTNRNAAAVLRDGLARLAQGEAQVDCSKLAQVDSAAVAVLLAWQRDAASRGQSLAFVGVPAQLAELAALYGVDSLLQLGAQAGARGAQVTVSHRH</sequence>
<name>A0A0C4YKQ9_9BURK</name>
<dbReference type="InterPro" id="IPR002645">
    <property type="entry name" value="STAS_dom"/>
</dbReference>
<protein>
    <submittedName>
        <fullName evidence="2">Anti-anti-sigma regulatory factor (Antagonist of anti-sigma factor)</fullName>
    </submittedName>
</protein>
<dbReference type="InterPro" id="IPR058548">
    <property type="entry name" value="MlaB-like_STAS"/>
</dbReference>
<keyword evidence="3" id="KW-1185">Reference proteome</keyword>
<dbReference type="OrthoDB" id="9156744at2"/>
<organism evidence="2 3">
    <name type="scientific">Cupriavidus basilensis</name>
    <dbReference type="NCBI Taxonomy" id="68895"/>
    <lineage>
        <taxon>Bacteria</taxon>
        <taxon>Pseudomonadati</taxon>
        <taxon>Pseudomonadota</taxon>
        <taxon>Betaproteobacteria</taxon>
        <taxon>Burkholderiales</taxon>
        <taxon>Burkholderiaceae</taxon>
        <taxon>Cupriavidus</taxon>
    </lineage>
</organism>
<evidence type="ECO:0000313" key="3">
    <source>
        <dbReference type="Proteomes" id="UP000031843"/>
    </source>
</evidence>
<dbReference type="SUPFAM" id="SSF52091">
    <property type="entry name" value="SpoIIaa-like"/>
    <property type="match status" value="1"/>
</dbReference>
<dbReference type="CDD" id="cd07043">
    <property type="entry name" value="STAS_anti-anti-sigma_factors"/>
    <property type="match status" value="1"/>
</dbReference>